<evidence type="ECO:0000313" key="5">
    <source>
        <dbReference type="EMBL" id="HIU51795.1"/>
    </source>
</evidence>
<sequence>MITKKSGTILINLKTKKIGLVYRKKKNDYSFPKGHLEKGETLLECAVRETEEETLRKNHLLISKEIAILKYKTPSNEEVENYMYLSVDDGPTEKIIQEKDREILKWIDLEDMEGVLSFDNLKEFWLSIKSPISQLIENSGNITPAILTDLSICPTCYNKENNNCLYGDISDKLLFENNDFECFLVGNPRAAGHTAISSKKHYKDMMEIPDSLCKDIFTFAKKMMNILKEVYHSESVYLCTMCDGPMNHFHIQLIPRYSFEKRGSQNFIKPRKEYIEDIEKIEQIKELLK</sequence>
<comment type="caution">
    <text evidence="2">Lacks conserved residue(s) required for the propagation of feature annotation.</text>
</comment>
<organism evidence="5 6">
    <name type="scientific">Candidatus Merdicola faecigallinarum</name>
    <dbReference type="NCBI Taxonomy" id="2840862"/>
    <lineage>
        <taxon>Bacteria</taxon>
        <taxon>Bacillati</taxon>
        <taxon>Bacillota</taxon>
        <taxon>Clostridia</taxon>
        <taxon>Candidatus Merdicola</taxon>
    </lineage>
</organism>
<dbReference type="Pfam" id="PF00293">
    <property type="entry name" value="NUDIX"/>
    <property type="match status" value="1"/>
</dbReference>
<evidence type="ECO:0000259" key="3">
    <source>
        <dbReference type="PROSITE" id="PS51084"/>
    </source>
</evidence>
<dbReference type="PANTHER" id="PTHR21340:SF0">
    <property type="entry name" value="BIS(5'-NUCLEOSYL)-TETRAPHOSPHATASE [ASYMMETRICAL]"/>
    <property type="match status" value="1"/>
</dbReference>
<comment type="caution">
    <text evidence="5">The sequence shown here is derived from an EMBL/GenBank/DDBJ whole genome shotgun (WGS) entry which is preliminary data.</text>
</comment>
<evidence type="ECO:0000256" key="1">
    <source>
        <dbReference type="ARBA" id="ARBA00022801"/>
    </source>
</evidence>
<dbReference type="PANTHER" id="PTHR21340">
    <property type="entry name" value="DIADENOSINE 5,5-P1,P4-TETRAPHOSPHATE PYROPHOSPHOHYDROLASE MUTT"/>
    <property type="match status" value="1"/>
</dbReference>
<gene>
    <name evidence="5" type="ORF">IAB70_04130</name>
</gene>
<keyword evidence="1" id="KW-0378">Hydrolase</keyword>
<dbReference type="GO" id="GO:0006754">
    <property type="term" value="P:ATP biosynthetic process"/>
    <property type="evidence" value="ECO:0007669"/>
    <property type="project" value="TreeGrafter"/>
</dbReference>
<reference evidence="5" key="1">
    <citation type="submission" date="2020-10" db="EMBL/GenBank/DDBJ databases">
        <authorList>
            <person name="Gilroy R."/>
        </authorList>
    </citation>
    <scope>NUCLEOTIDE SEQUENCE</scope>
    <source>
        <strain evidence="5">CHK195-15760</strain>
    </source>
</reference>
<dbReference type="InterPro" id="IPR036265">
    <property type="entry name" value="HIT-like_sf"/>
</dbReference>
<accession>A0A9D1M186</accession>
<protein>
    <submittedName>
        <fullName evidence="5">NUDIX domain-containing protein</fullName>
    </submittedName>
</protein>
<feature type="domain" description="HIT" evidence="3">
    <location>
        <begin position="160"/>
        <end position="267"/>
    </location>
</feature>
<dbReference type="Gene3D" id="3.30.428.10">
    <property type="entry name" value="HIT-like"/>
    <property type="match status" value="1"/>
</dbReference>
<reference evidence="5" key="2">
    <citation type="journal article" date="2021" name="PeerJ">
        <title>Extensive microbial diversity within the chicken gut microbiome revealed by metagenomics and culture.</title>
        <authorList>
            <person name="Gilroy R."/>
            <person name="Ravi A."/>
            <person name="Getino M."/>
            <person name="Pursley I."/>
            <person name="Horton D.L."/>
            <person name="Alikhan N.F."/>
            <person name="Baker D."/>
            <person name="Gharbi K."/>
            <person name="Hall N."/>
            <person name="Watson M."/>
            <person name="Adriaenssens E.M."/>
            <person name="Foster-Nyarko E."/>
            <person name="Jarju S."/>
            <person name="Secka A."/>
            <person name="Antonio M."/>
            <person name="Oren A."/>
            <person name="Chaudhuri R.R."/>
            <person name="La Ragione R."/>
            <person name="Hildebrand F."/>
            <person name="Pallen M.J."/>
        </authorList>
    </citation>
    <scope>NUCLEOTIDE SEQUENCE</scope>
    <source>
        <strain evidence="5">CHK195-15760</strain>
    </source>
</reference>
<dbReference type="SUPFAM" id="SSF55811">
    <property type="entry name" value="Nudix"/>
    <property type="match status" value="1"/>
</dbReference>
<dbReference type="InterPro" id="IPR011146">
    <property type="entry name" value="HIT-like"/>
</dbReference>
<dbReference type="Gene3D" id="3.90.79.10">
    <property type="entry name" value="Nucleoside Triphosphate Pyrophosphohydrolase"/>
    <property type="match status" value="1"/>
</dbReference>
<feature type="domain" description="Nudix hydrolase" evidence="4">
    <location>
        <begin position="1"/>
        <end position="128"/>
    </location>
</feature>
<dbReference type="EMBL" id="DVNH01000027">
    <property type="protein sequence ID" value="HIU51795.1"/>
    <property type="molecule type" value="Genomic_DNA"/>
</dbReference>
<dbReference type="PROSITE" id="PS51084">
    <property type="entry name" value="HIT_2"/>
    <property type="match status" value="1"/>
</dbReference>
<evidence type="ECO:0000256" key="2">
    <source>
        <dbReference type="PROSITE-ProRule" id="PRU00464"/>
    </source>
</evidence>
<evidence type="ECO:0000259" key="4">
    <source>
        <dbReference type="PROSITE" id="PS51462"/>
    </source>
</evidence>
<dbReference type="Pfam" id="PF01230">
    <property type="entry name" value="HIT"/>
    <property type="match status" value="1"/>
</dbReference>
<dbReference type="AlphaFoldDB" id="A0A9D1M186"/>
<dbReference type="Proteomes" id="UP000824093">
    <property type="component" value="Unassembled WGS sequence"/>
</dbReference>
<dbReference type="InterPro" id="IPR000086">
    <property type="entry name" value="NUDIX_hydrolase_dom"/>
</dbReference>
<name>A0A9D1M186_9FIRM</name>
<dbReference type="PROSITE" id="PS51462">
    <property type="entry name" value="NUDIX"/>
    <property type="match status" value="1"/>
</dbReference>
<dbReference type="InterPro" id="IPR051325">
    <property type="entry name" value="Nudix_hydrolase_domain"/>
</dbReference>
<evidence type="ECO:0000313" key="6">
    <source>
        <dbReference type="Proteomes" id="UP000824093"/>
    </source>
</evidence>
<dbReference type="GO" id="GO:0004081">
    <property type="term" value="F:bis(5'-nucleosyl)-tetraphosphatase (asymmetrical) activity"/>
    <property type="evidence" value="ECO:0007669"/>
    <property type="project" value="TreeGrafter"/>
</dbReference>
<dbReference type="GO" id="GO:0006167">
    <property type="term" value="P:AMP biosynthetic process"/>
    <property type="evidence" value="ECO:0007669"/>
    <property type="project" value="TreeGrafter"/>
</dbReference>
<proteinExistence type="predicted"/>
<dbReference type="SUPFAM" id="SSF54197">
    <property type="entry name" value="HIT-like"/>
    <property type="match status" value="1"/>
</dbReference>
<dbReference type="InterPro" id="IPR015797">
    <property type="entry name" value="NUDIX_hydrolase-like_dom_sf"/>
</dbReference>